<dbReference type="InterPro" id="IPR013249">
    <property type="entry name" value="RNA_pol_sigma70_r4_t2"/>
</dbReference>
<dbReference type="InterPro" id="IPR014284">
    <property type="entry name" value="RNA_pol_sigma-70_dom"/>
</dbReference>
<dbReference type="InterPro" id="IPR014327">
    <property type="entry name" value="RNA_pol_sigma70_bacteroid"/>
</dbReference>
<feature type="domain" description="RNA polymerase sigma factor 70 region 4 type 2" evidence="7">
    <location>
        <begin position="121"/>
        <end position="171"/>
    </location>
</feature>
<dbReference type="PANTHER" id="PTHR43133">
    <property type="entry name" value="RNA POLYMERASE ECF-TYPE SIGMA FACTO"/>
    <property type="match status" value="1"/>
</dbReference>
<dbReference type="Pfam" id="PF08281">
    <property type="entry name" value="Sigma70_r4_2"/>
    <property type="match status" value="1"/>
</dbReference>
<evidence type="ECO:0000256" key="4">
    <source>
        <dbReference type="ARBA" id="ARBA00023163"/>
    </source>
</evidence>
<dbReference type="NCBIfam" id="TIGR02985">
    <property type="entry name" value="Sig70_bacteroi1"/>
    <property type="match status" value="1"/>
</dbReference>
<keyword evidence="2" id="KW-0805">Transcription regulation</keyword>
<dbReference type="GO" id="GO:0003677">
    <property type="term" value="F:DNA binding"/>
    <property type="evidence" value="ECO:0007669"/>
    <property type="project" value="InterPro"/>
</dbReference>
<dbReference type="NCBIfam" id="TIGR02937">
    <property type="entry name" value="sigma70-ECF"/>
    <property type="match status" value="1"/>
</dbReference>
<keyword evidence="9" id="KW-1185">Reference proteome</keyword>
<protein>
    <submittedName>
        <fullName evidence="8">RNA polymerase sigma-70 factor, ECF subfamily</fullName>
    </submittedName>
</protein>
<dbReference type="SUPFAM" id="SSF88946">
    <property type="entry name" value="Sigma2 domain of RNA polymerase sigma factors"/>
    <property type="match status" value="1"/>
</dbReference>
<dbReference type="Proteomes" id="UP000183200">
    <property type="component" value="Unassembled WGS sequence"/>
</dbReference>
<evidence type="ECO:0000313" key="9">
    <source>
        <dbReference type="Proteomes" id="UP000183200"/>
    </source>
</evidence>
<keyword evidence="5" id="KW-1133">Transmembrane helix</keyword>
<dbReference type="RefSeq" id="WP_074612835.1">
    <property type="nucleotide sequence ID" value="NZ_FNGY01000017.1"/>
</dbReference>
<keyword evidence="5" id="KW-0472">Membrane</keyword>
<dbReference type="Gene3D" id="1.10.10.10">
    <property type="entry name" value="Winged helix-like DNA-binding domain superfamily/Winged helix DNA-binding domain"/>
    <property type="match status" value="1"/>
</dbReference>
<dbReference type="SUPFAM" id="SSF88659">
    <property type="entry name" value="Sigma3 and sigma4 domains of RNA polymerase sigma factors"/>
    <property type="match status" value="1"/>
</dbReference>
<dbReference type="CDD" id="cd06171">
    <property type="entry name" value="Sigma70_r4"/>
    <property type="match status" value="1"/>
</dbReference>
<name>A0A1H0KZ94_9SPHI</name>
<feature type="domain" description="RNA polymerase sigma-70 region 2" evidence="6">
    <location>
        <begin position="23"/>
        <end position="90"/>
    </location>
</feature>
<evidence type="ECO:0000313" key="8">
    <source>
        <dbReference type="EMBL" id="SDO61364.1"/>
    </source>
</evidence>
<keyword evidence="4" id="KW-0804">Transcription</keyword>
<dbReference type="Pfam" id="PF04542">
    <property type="entry name" value="Sigma70_r2"/>
    <property type="match status" value="1"/>
</dbReference>
<dbReference type="GO" id="GO:0016987">
    <property type="term" value="F:sigma factor activity"/>
    <property type="evidence" value="ECO:0007669"/>
    <property type="project" value="UniProtKB-KW"/>
</dbReference>
<keyword evidence="5" id="KW-0812">Transmembrane</keyword>
<sequence>MTDQDTELIEGICRKDKRSFELLYKGYYKKLYILAFQYVRQPEMAEELVNDVFLKLWNDAEQLNIRQSLSSYLSRCVINTALNTIKKENRKAFHQEKFLSGYEESEMENDEAQMLENKLIRLEKALDSLPPQCKKVIMMSKFDKCKQQEIADALNISVKTVKSHLTNGYEKIRVMLSKEQVLFFFLFLLFAVELRLLHLNIVL</sequence>
<accession>A0A1H0KZ94</accession>
<dbReference type="AlphaFoldDB" id="A0A1H0KZ94"/>
<dbReference type="InterPro" id="IPR013325">
    <property type="entry name" value="RNA_pol_sigma_r2"/>
</dbReference>
<dbReference type="Gene3D" id="1.10.1740.10">
    <property type="match status" value="1"/>
</dbReference>
<evidence type="ECO:0000256" key="5">
    <source>
        <dbReference type="SAM" id="Phobius"/>
    </source>
</evidence>
<reference evidence="9" key="1">
    <citation type="submission" date="2016-10" db="EMBL/GenBank/DDBJ databases">
        <authorList>
            <person name="Varghese N."/>
            <person name="Submissions S."/>
        </authorList>
    </citation>
    <scope>NUCLEOTIDE SEQUENCE [LARGE SCALE GENOMIC DNA]</scope>
    <source>
        <strain evidence="9">DSM 19110</strain>
    </source>
</reference>
<evidence type="ECO:0000256" key="2">
    <source>
        <dbReference type="ARBA" id="ARBA00023015"/>
    </source>
</evidence>
<evidence type="ECO:0000259" key="6">
    <source>
        <dbReference type="Pfam" id="PF04542"/>
    </source>
</evidence>
<dbReference type="EMBL" id="FNGY01000017">
    <property type="protein sequence ID" value="SDO61364.1"/>
    <property type="molecule type" value="Genomic_DNA"/>
</dbReference>
<dbReference type="InterPro" id="IPR036388">
    <property type="entry name" value="WH-like_DNA-bd_sf"/>
</dbReference>
<dbReference type="OrthoDB" id="1100095at2"/>
<organism evidence="8 9">
    <name type="scientific">Pedobacter steynii</name>
    <dbReference type="NCBI Taxonomy" id="430522"/>
    <lineage>
        <taxon>Bacteria</taxon>
        <taxon>Pseudomonadati</taxon>
        <taxon>Bacteroidota</taxon>
        <taxon>Sphingobacteriia</taxon>
        <taxon>Sphingobacteriales</taxon>
        <taxon>Sphingobacteriaceae</taxon>
        <taxon>Pedobacter</taxon>
    </lineage>
</organism>
<proteinExistence type="inferred from homology"/>
<dbReference type="InterPro" id="IPR007627">
    <property type="entry name" value="RNA_pol_sigma70_r2"/>
</dbReference>
<dbReference type="InterPro" id="IPR039425">
    <property type="entry name" value="RNA_pol_sigma-70-like"/>
</dbReference>
<evidence type="ECO:0000259" key="7">
    <source>
        <dbReference type="Pfam" id="PF08281"/>
    </source>
</evidence>
<keyword evidence="3" id="KW-0731">Sigma factor</keyword>
<comment type="similarity">
    <text evidence="1">Belongs to the sigma-70 factor family. ECF subfamily.</text>
</comment>
<evidence type="ECO:0000256" key="1">
    <source>
        <dbReference type="ARBA" id="ARBA00010641"/>
    </source>
</evidence>
<dbReference type="InterPro" id="IPR013324">
    <property type="entry name" value="RNA_pol_sigma_r3/r4-like"/>
</dbReference>
<feature type="transmembrane region" description="Helical" evidence="5">
    <location>
        <begin position="181"/>
        <end position="201"/>
    </location>
</feature>
<dbReference type="GO" id="GO:0006352">
    <property type="term" value="P:DNA-templated transcription initiation"/>
    <property type="evidence" value="ECO:0007669"/>
    <property type="project" value="InterPro"/>
</dbReference>
<gene>
    <name evidence="8" type="ORF">SAMN05421820_11712</name>
</gene>
<evidence type="ECO:0000256" key="3">
    <source>
        <dbReference type="ARBA" id="ARBA00023082"/>
    </source>
</evidence>
<dbReference type="PANTHER" id="PTHR43133:SF46">
    <property type="entry name" value="RNA POLYMERASE SIGMA-70 FACTOR ECF SUBFAMILY"/>
    <property type="match status" value="1"/>
</dbReference>